<dbReference type="GO" id="GO:0004640">
    <property type="term" value="F:phosphoribosylanthranilate isomerase activity"/>
    <property type="evidence" value="ECO:0007669"/>
    <property type="project" value="TreeGrafter"/>
</dbReference>
<accession>A0A0H3J8T1</accession>
<evidence type="ECO:0000256" key="1">
    <source>
        <dbReference type="ARBA" id="ARBA00001633"/>
    </source>
</evidence>
<proteinExistence type="inferred from homology"/>
<evidence type="ECO:0000256" key="7">
    <source>
        <dbReference type="ARBA" id="ARBA00023141"/>
    </source>
</evidence>
<dbReference type="NCBIfam" id="NF001377">
    <property type="entry name" value="PRK00278.2-4"/>
    <property type="match status" value="1"/>
</dbReference>
<evidence type="ECO:0000313" key="11">
    <source>
        <dbReference type="EMBL" id="AJA51483.1"/>
    </source>
</evidence>
<dbReference type="InterPro" id="IPR011060">
    <property type="entry name" value="RibuloseP-bd_barrel"/>
</dbReference>
<evidence type="ECO:0000256" key="3">
    <source>
        <dbReference type="ARBA" id="ARBA00008737"/>
    </source>
</evidence>
<comment type="similarity">
    <text evidence="3 9">Belongs to the TrpC family.</text>
</comment>
<dbReference type="SUPFAM" id="SSF51366">
    <property type="entry name" value="Ribulose-phoshate binding barrel"/>
    <property type="match status" value="1"/>
</dbReference>
<organism evidence="11 14">
    <name type="scientific">Clostridium pasteurianum DSM 525 = ATCC 6013</name>
    <dbReference type="NCBI Taxonomy" id="1262449"/>
    <lineage>
        <taxon>Bacteria</taxon>
        <taxon>Bacillati</taxon>
        <taxon>Bacillota</taxon>
        <taxon>Clostridia</taxon>
        <taxon>Eubacteriales</taxon>
        <taxon>Clostridiaceae</taxon>
        <taxon>Clostridium</taxon>
    </lineage>
</organism>
<dbReference type="FunFam" id="3.20.20.70:FF:000024">
    <property type="entry name" value="Indole-3-glycerol phosphate synthase"/>
    <property type="match status" value="1"/>
</dbReference>
<dbReference type="EMBL" id="JPGY02000001">
    <property type="protein sequence ID" value="KRU12510.1"/>
    <property type="molecule type" value="Genomic_DNA"/>
</dbReference>
<keyword evidence="6 9" id="KW-0822">Tryptophan biosynthesis</keyword>
<evidence type="ECO:0000313" key="13">
    <source>
        <dbReference type="Proteomes" id="UP000028042"/>
    </source>
</evidence>
<dbReference type="EC" id="4.1.1.48" evidence="9"/>
<dbReference type="CDD" id="cd00331">
    <property type="entry name" value="IGPS"/>
    <property type="match status" value="1"/>
</dbReference>
<gene>
    <name evidence="9 11" type="primary">trpC</name>
    <name evidence="11" type="ORF">CLPA_c14160</name>
    <name evidence="12" type="ORF">CP6013_01758</name>
</gene>
<comment type="pathway">
    <text evidence="2 9">Amino-acid biosynthesis; L-tryptophan biosynthesis; L-tryptophan from chorismate: step 4/5.</text>
</comment>
<evidence type="ECO:0000256" key="2">
    <source>
        <dbReference type="ARBA" id="ARBA00004696"/>
    </source>
</evidence>
<dbReference type="eggNOG" id="COG0134">
    <property type="taxonomic scope" value="Bacteria"/>
</dbReference>
<dbReference type="Pfam" id="PF00218">
    <property type="entry name" value="IGPS"/>
    <property type="match status" value="1"/>
</dbReference>
<evidence type="ECO:0000256" key="8">
    <source>
        <dbReference type="ARBA" id="ARBA00023239"/>
    </source>
</evidence>
<dbReference type="KEGG" id="cpae:CPAST_c14160"/>
<dbReference type="GO" id="GO:0000162">
    <property type="term" value="P:L-tryptophan biosynthetic process"/>
    <property type="evidence" value="ECO:0007669"/>
    <property type="project" value="UniProtKB-UniRule"/>
</dbReference>
<dbReference type="RefSeq" id="WP_003447903.1">
    <property type="nucleotide sequence ID" value="NZ_ANZB01000018.1"/>
</dbReference>
<reference evidence="12" key="2">
    <citation type="submission" date="2015-10" db="EMBL/GenBank/DDBJ databases">
        <title>Improved Draft Genome Sequence of Clostridium pasteurianum Strain ATCC 6013 (DSM 525) Using a Hybrid Next-Generation Sequencing Approach.</title>
        <authorList>
            <person name="Pyne M.E."/>
            <person name="Utturkar S.M."/>
            <person name="Brown S.D."/>
            <person name="Moo-Young M."/>
            <person name="Chung D.A."/>
            <person name="Chou P.C."/>
        </authorList>
    </citation>
    <scope>NUCLEOTIDE SEQUENCE</scope>
    <source>
        <strain evidence="12">ATCC 6013</strain>
    </source>
</reference>
<dbReference type="HAMAP" id="MF_00134_B">
    <property type="entry name" value="IGPS_B"/>
    <property type="match status" value="1"/>
</dbReference>
<keyword evidence="4 9" id="KW-0028">Amino-acid biosynthesis</keyword>
<sequence length="259" mass="29212">MILDDIVAYKIKQIEEEKREMPLKEFENKIQDIVTRDFKAALNKPGINIISEIKKASPSKGIIKPDFDPVAIAKVYEQISIDAISVLTEKKFFMGSDEYIAQVKGVTSKPVLRKDFIVDEYQIFQAKKIGADAVLLIVAVLGKKLKSFYKIAKELGLNCLIEVHSIEELEIALEAEGEIIGINNRDLRDFTVDLKTTEKFMKYIPKEITIVSESGIKTPEDILYLKSIGVNAVLIGETFMRNIEDIQAVQDFILKAKGK</sequence>
<dbReference type="PROSITE" id="PS00614">
    <property type="entry name" value="IGPS"/>
    <property type="match status" value="1"/>
</dbReference>
<dbReference type="InterPro" id="IPR045186">
    <property type="entry name" value="Indole-3-glycerol_P_synth"/>
</dbReference>
<evidence type="ECO:0000313" key="14">
    <source>
        <dbReference type="Proteomes" id="UP000030905"/>
    </source>
</evidence>
<dbReference type="InterPro" id="IPR013785">
    <property type="entry name" value="Aldolase_TIM"/>
</dbReference>
<reference evidence="11 14" key="1">
    <citation type="journal article" date="2015" name="Genome Announc.">
        <title>Complete Genome Sequence of the Nitrogen-Fixing and Solvent-Producing Clostridium pasteurianum DSM 525.</title>
        <authorList>
            <person name="Poehlein A."/>
            <person name="Grosse-Honebrink A."/>
            <person name="Zhang Y."/>
            <person name="Minton N.P."/>
            <person name="Daniel R."/>
        </authorList>
    </citation>
    <scope>NUCLEOTIDE SEQUENCE [LARGE SCALE GENOMIC DNA]</scope>
    <source>
        <strain evidence="11">DSM 525</strain>
        <strain evidence="14">DSM 525 / ATCC 6013</strain>
    </source>
</reference>
<evidence type="ECO:0000313" key="12">
    <source>
        <dbReference type="EMBL" id="KRU12510.1"/>
    </source>
</evidence>
<feature type="domain" description="Indole-3-glycerol phosphate synthase" evidence="10">
    <location>
        <begin position="3"/>
        <end position="250"/>
    </location>
</feature>
<evidence type="ECO:0000259" key="10">
    <source>
        <dbReference type="Pfam" id="PF00218"/>
    </source>
</evidence>
<dbReference type="EMBL" id="CP009268">
    <property type="protein sequence ID" value="AJA51483.1"/>
    <property type="molecule type" value="Genomic_DNA"/>
</dbReference>
<dbReference type="UniPathway" id="UPA00035">
    <property type="reaction ID" value="UER00043"/>
</dbReference>
<dbReference type="Proteomes" id="UP000028042">
    <property type="component" value="Unassembled WGS sequence"/>
</dbReference>
<dbReference type="PANTHER" id="PTHR22854">
    <property type="entry name" value="TRYPTOPHAN BIOSYNTHESIS PROTEIN"/>
    <property type="match status" value="1"/>
</dbReference>
<evidence type="ECO:0000256" key="4">
    <source>
        <dbReference type="ARBA" id="ARBA00022605"/>
    </source>
</evidence>
<dbReference type="KEGG" id="cpat:CLPA_c14160"/>
<keyword evidence="5 9" id="KW-0210">Decarboxylase</keyword>
<dbReference type="GeneID" id="93073590"/>
<comment type="catalytic activity">
    <reaction evidence="1 9">
        <text>1-(2-carboxyphenylamino)-1-deoxy-D-ribulose 5-phosphate + H(+) = (1S,2R)-1-C-(indol-3-yl)glycerol 3-phosphate + CO2 + H2O</text>
        <dbReference type="Rhea" id="RHEA:23476"/>
        <dbReference type="ChEBI" id="CHEBI:15377"/>
        <dbReference type="ChEBI" id="CHEBI:15378"/>
        <dbReference type="ChEBI" id="CHEBI:16526"/>
        <dbReference type="ChEBI" id="CHEBI:58613"/>
        <dbReference type="ChEBI" id="CHEBI:58866"/>
        <dbReference type="EC" id="4.1.1.48"/>
    </reaction>
</comment>
<dbReference type="PANTHER" id="PTHR22854:SF2">
    <property type="entry name" value="INDOLE-3-GLYCEROL-PHOSPHATE SYNTHASE"/>
    <property type="match status" value="1"/>
</dbReference>
<keyword evidence="7 9" id="KW-0057">Aromatic amino acid biosynthesis</keyword>
<evidence type="ECO:0000256" key="9">
    <source>
        <dbReference type="HAMAP-Rule" id="MF_00134"/>
    </source>
</evidence>
<keyword evidence="14" id="KW-1185">Reference proteome</keyword>
<dbReference type="Proteomes" id="UP000030905">
    <property type="component" value="Chromosome"/>
</dbReference>
<dbReference type="AlphaFoldDB" id="A0A0H3J8T1"/>
<dbReference type="GO" id="GO:0004425">
    <property type="term" value="F:indole-3-glycerol-phosphate synthase activity"/>
    <property type="evidence" value="ECO:0007669"/>
    <property type="project" value="UniProtKB-UniRule"/>
</dbReference>
<dbReference type="PATRIC" id="fig|1262449.3.peg.3830"/>
<name>A0A0H3J8T1_CLOPA</name>
<evidence type="ECO:0000256" key="6">
    <source>
        <dbReference type="ARBA" id="ARBA00022822"/>
    </source>
</evidence>
<reference evidence="12 13" key="3">
    <citation type="journal article" name="Genome Announc.">
        <title>Improved Draft Genome Sequence of Clostridium pasteurianum Strain ATCC 6013 (DSM 525) Using a Hybrid Next-Generation Sequencing Approach.</title>
        <authorList>
            <person name="Pyne M.E."/>
            <person name="Utturkar S."/>
            <person name="Brown S.D."/>
            <person name="Moo-Young M."/>
            <person name="Chung D.A."/>
            <person name="Chou C.P."/>
        </authorList>
    </citation>
    <scope>NUCLEOTIDE SEQUENCE [LARGE SCALE GENOMIC DNA]</scope>
    <source>
        <strain evidence="12 13">ATCC 6013</strain>
    </source>
</reference>
<dbReference type="Gene3D" id="3.20.20.70">
    <property type="entry name" value="Aldolase class I"/>
    <property type="match status" value="1"/>
</dbReference>
<dbReference type="InterPro" id="IPR013798">
    <property type="entry name" value="Indole-3-glycerol_P_synth_dom"/>
</dbReference>
<evidence type="ECO:0000256" key="5">
    <source>
        <dbReference type="ARBA" id="ARBA00022793"/>
    </source>
</evidence>
<dbReference type="InterPro" id="IPR001468">
    <property type="entry name" value="Indole-3-GlycerolPSynthase_CS"/>
</dbReference>
<protein>
    <recommendedName>
        <fullName evidence="9">Indole-3-glycerol phosphate synthase</fullName>
        <shortName evidence="9">IGPS</shortName>
        <ecNumber evidence="9">4.1.1.48</ecNumber>
    </recommendedName>
</protein>
<keyword evidence="8 9" id="KW-0456">Lyase</keyword>